<keyword evidence="4" id="KW-0969">Cilium</keyword>
<organism evidence="4">
    <name type="scientific">Campylobacter fetus</name>
    <dbReference type="NCBI Taxonomy" id="196"/>
    <lineage>
        <taxon>Bacteria</taxon>
        <taxon>Pseudomonadati</taxon>
        <taxon>Campylobacterota</taxon>
        <taxon>Epsilonproteobacteria</taxon>
        <taxon>Campylobacterales</taxon>
        <taxon>Campylobacteraceae</taxon>
        <taxon>Campylobacter</taxon>
    </lineage>
</organism>
<dbReference type="Proteomes" id="UP000535509">
    <property type="component" value="Unassembled WGS sequence"/>
</dbReference>
<evidence type="ECO:0000313" key="4">
    <source>
        <dbReference type="EMBL" id="EAK0452531.1"/>
    </source>
</evidence>
<keyword evidence="1" id="KW-0175">Coiled coil</keyword>
<evidence type="ECO:0000313" key="7">
    <source>
        <dbReference type="Proteomes" id="UP000557842"/>
    </source>
</evidence>
<evidence type="ECO:0000313" key="3">
    <source>
        <dbReference type="EMBL" id="EAI8858355.1"/>
    </source>
</evidence>
<dbReference type="InterPro" id="IPR007809">
    <property type="entry name" value="FlgN-like"/>
</dbReference>
<sequence length="144" mass="16338">MLEKYLDDAVLHLEELIKITKADIENIKNADHSFVAEHTRLKSELIKKFENTKTLLDNELVKLAKENNGTDLADILCDDIKEKLSKLRESLVSLQKVNKEYAKSVIVVKEFYDSLLKSMFGSDSGSGTYGSESLSPEQLFKLRV</sequence>
<reference evidence="4 7" key="1">
    <citation type="submission" date="2018-05" db="EMBL/GenBank/DDBJ databases">
        <authorList>
            <consortium name="PulseNet: The National Subtyping Network for Foodborne Disease Surveillance"/>
            <person name="Tarr C.L."/>
            <person name="Trees E."/>
            <person name="Katz L.S."/>
            <person name="Carleton-Romer H.A."/>
            <person name="Stroika S."/>
            <person name="Kucerova Z."/>
            <person name="Roache K.F."/>
            <person name="Sabol A.L."/>
            <person name="Besser J."/>
            <person name="Gerner-Smidt P."/>
        </authorList>
    </citation>
    <scope>NUCLEOTIDE SEQUENCE</scope>
    <source>
        <strain evidence="4">2014D-0197</strain>
        <strain evidence="2 7">2016D-0221</strain>
        <strain evidence="5">D4313</strain>
        <strain evidence="3 6">PNUSAC001503</strain>
    </source>
</reference>
<dbReference type="EMBL" id="AACCXK010000003">
    <property type="protein sequence ID" value="EAK0452531.1"/>
    <property type="molecule type" value="Genomic_DNA"/>
</dbReference>
<dbReference type="OMA" id="KHTEIFE"/>
<dbReference type="EMBL" id="AACCXM010000003">
    <property type="protein sequence ID" value="EAK0468808.1"/>
    <property type="molecule type" value="Genomic_DNA"/>
</dbReference>
<protein>
    <submittedName>
        <fullName evidence="4">Flagellar protein FlgN</fullName>
    </submittedName>
</protein>
<evidence type="ECO:0000313" key="2">
    <source>
        <dbReference type="EMBL" id="EAI5408214.1"/>
    </source>
</evidence>
<dbReference type="Proteomes" id="UP000557842">
    <property type="component" value="Unassembled WGS sequence"/>
</dbReference>
<proteinExistence type="predicted"/>
<accession>A0A5N7G168</accession>
<dbReference type="EMBL" id="AABTCC010000001">
    <property type="protein sequence ID" value="EAI8858355.1"/>
    <property type="molecule type" value="Genomic_DNA"/>
</dbReference>
<name>A0A5N7G168_CAMFE</name>
<keyword evidence="6" id="KW-1185">Reference proteome</keyword>
<evidence type="ECO:0000256" key="1">
    <source>
        <dbReference type="SAM" id="Coils"/>
    </source>
</evidence>
<keyword evidence="4" id="KW-0966">Cell projection</keyword>
<dbReference type="RefSeq" id="WP_002848087.1">
    <property type="nucleotide sequence ID" value="NZ_AABUZP020000066.1"/>
</dbReference>
<keyword evidence="4" id="KW-0282">Flagellum</keyword>
<gene>
    <name evidence="4" type="ORF">AAH17_02485</name>
    <name evidence="5" type="ORF">AAH24_05440</name>
    <name evidence="2" type="ORF">BVH53_05820</name>
    <name evidence="3" type="ORF">CX802_00640</name>
</gene>
<comment type="caution">
    <text evidence="4">The sequence shown here is derived from an EMBL/GenBank/DDBJ whole genome shotgun (WGS) entry which is preliminary data.</text>
</comment>
<evidence type="ECO:0000313" key="6">
    <source>
        <dbReference type="Proteomes" id="UP000535509"/>
    </source>
</evidence>
<dbReference type="GO" id="GO:0044780">
    <property type="term" value="P:bacterial-type flagellum assembly"/>
    <property type="evidence" value="ECO:0007669"/>
    <property type="project" value="InterPro"/>
</dbReference>
<feature type="coiled-coil region" evidence="1">
    <location>
        <begin position="46"/>
        <end position="97"/>
    </location>
</feature>
<dbReference type="Pfam" id="PF05130">
    <property type="entry name" value="FlgN"/>
    <property type="match status" value="1"/>
</dbReference>
<dbReference type="AlphaFoldDB" id="A0A5N7G168"/>
<evidence type="ECO:0000313" key="5">
    <source>
        <dbReference type="EMBL" id="EAK0468808.1"/>
    </source>
</evidence>
<dbReference type="GeneID" id="61063944"/>
<dbReference type="EMBL" id="AABQDW010000009">
    <property type="protein sequence ID" value="EAI5408214.1"/>
    <property type="molecule type" value="Genomic_DNA"/>
</dbReference>